<dbReference type="InterPro" id="IPR013655">
    <property type="entry name" value="PAS_fold_3"/>
</dbReference>
<gene>
    <name evidence="6" type="ORF">Q0590_22555</name>
</gene>
<evidence type="ECO:0000259" key="5">
    <source>
        <dbReference type="PROSITE" id="PS50112"/>
    </source>
</evidence>
<name>A0ABT8RAE4_9BACT</name>
<dbReference type="InterPro" id="IPR000014">
    <property type="entry name" value="PAS"/>
</dbReference>
<dbReference type="CDD" id="cd06170">
    <property type="entry name" value="LuxR_C_like"/>
    <property type="match status" value="1"/>
</dbReference>
<sequence>MVLKSTNTPETYRENLKLWQTQNFDKNLTEYYHLFQENPVMDIILNAGPSMTIITDLRISKYVYVTKNCEHILGFTSAEFLQKGMDFGLSLIHPDDIEDYQKALKFVWDFLLSLPAAKRKYYKTSADFRICTRAGVYKRVLQQNTTLQTDKSGNIVLLLMVLSDISHLKKETGVSAAIISTENEGYLVWDAKDSQLKNQIAFSKRERELIKYLAEGFSTKQIADRLNLSEYTVSTHRRNMLDKTKLPNARALVSYAINHGML</sequence>
<dbReference type="Pfam" id="PF08447">
    <property type="entry name" value="PAS_3"/>
    <property type="match status" value="1"/>
</dbReference>
<dbReference type="SMART" id="SM00421">
    <property type="entry name" value="HTH_LUXR"/>
    <property type="match status" value="1"/>
</dbReference>
<evidence type="ECO:0000313" key="7">
    <source>
        <dbReference type="Proteomes" id="UP001168528"/>
    </source>
</evidence>
<dbReference type="InterPro" id="IPR000792">
    <property type="entry name" value="Tscrpt_reg_LuxR_C"/>
</dbReference>
<dbReference type="PROSITE" id="PS50112">
    <property type="entry name" value="PAS"/>
    <property type="match status" value="1"/>
</dbReference>
<dbReference type="Proteomes" id="UP001168528">
    <property type="component" value="Unassembled WGS sequence"/>
</dbReference>
<dbReference type="InterPro" id="IPR035965">
    <property type="entry name" value="PAS-like_dom_sf"/>
</dbReference>
<keyword evidence="3" id="KW-0804">Transcription</keyword>
<feature type="domain" description="PAS" evidence="5">
    <location>
        <begin position="37"/>
        <end position="105"/>
    </location>
</feature>
<evidence type="ECO:0000256" key="3">
    <source>
        <dbReference type="ARBA" id="ARBA00023163"/>
    </source>
</evidence>
<dbReference type="CDD" id="cd00130">
    <property type="entry name" value="PAS"/>
    <property type="match status" value="1"/>
</dbReference>
<comment type="caution">
    <text evidence="6">The sequence shown here is derived from an EMBL/GenBank/DDBJ whole genome shotgun (WGS) entry which is preliminary data.</text>
</comment>
<dbReference type="Gene3D" id="3.30.450.20">
    <property type="entry name" value="PAS domain"/>
    <property type="match status" value="1"/>
</dbReference>
<feature type="domain" description="HTH luxR-type" evidence="4">
    <location>
        <begin position="195"/>
        <end position="260"/>
    </location>
</feature>
<protein>
    <submittedName>
        <fullName evidence="6">LuxR C-terminal-related transcriptional regulator</fullName>
    </submittedName>
</protein>
<evidence type="ECO:0000313" key="6">
    <source>
        <dbReference type="EMBL" id="MDO1449075.1"/>
    </source>
</evidence>
<accession>A0ABT8RAE4</accession>
<keyword evidence="1" id="KW-0805">Transcription regulation</keyword>
<evidence type="ECO:0000256" key="2">
    <source>
        <dbReference type="ARBA" id="ARBA00023125"/>
    </source>
</evidence>
<evidence type="ECO:0000259" key="4">
    <source>
        <dbReference type="PROSITE" id="PS50043"/>
    </source>
</evidence>
<dbReference type="InterPro" id="IPR036388">
    <property type="entry name" value="WH-like_DNA-bd_sf"/>
</dbReference>
<reference evidence="6" key="1">
    <citation type="submission" date="2023-07" db="EMBL/GenBank/DDBJ databases">
        <title>The genome sequence of Rhodocytophaga aerolata KACC 12507.</title>
        <authorList>
            <person name="Zhang X."/>
        </authorList>
    </citation>
    <scope>NUCLEOTIDE SEQUENCE</scope>
    <source>
        <strain evidence="6">KACC 12507</strain>
    </source>
</reference>
<evidence type="ECO:0000256" key="1">
    <source>
        <dbReference type="ARBA" id="ARBA00023015"/>
    </source>
</evidence>
<proteinExistence type="predicted"/>
<dbReference type="Gene3D" id="1.10.10.10">
    <property type="entry name" value="Winged helix-like DNA-binding domain superfamily/Winged helix DNA-binding domain"/>
    <property type="match status" value="1"/>
</dbReference>
<keyword evidence="2" id="KW-0238">DNA-binding</keyword>
<dbReference type="PROSITE" id="PS50043">
    <property type="entry name" value="HTH_LUXR_2"/>
    <property type="match status" value="1"/>
</dbReference>
<dbReference type="SUPFAM" id="SSF55785">
    <property type="entry name" value="PYP-like sensor domain (PAS domain)"/>
    <property type="match status" value="1"/>
</dbReference>
<keyword evidence="7" id="KW-1185">Reference proteome</keyword>
<dbReference type="PANTHER" id="PTHR44688">
    <property type="entry name" value="DNA-BINDING TRANSCRIPTIONAL ACTIVATOR DEVR_DOSR"/>
    <property type="match status" value="1"/>
</dbReference>
<dbReference type="PROSITE" id="PS00622">
    <property type="entry name" value="HTH_LUXR_1"/>
    <property type="match status" value="1"/>
</dbReference>
<dbReference type="PRINTS" id="PR00038">
    <property type="entry name" value="HTHLUXR"/>
</dbReference>
<dbReference type="RefSeq" id="WP_302039877.1">
    <property type="nucleotide sequence ID" value="NZ_JAUKPO010000016.1"/>
</dbReference>
<dbReference type="Pfam" id="PF00196">
    <property type="entry name" value="GerE"/>
    <property type="match status" value="1"/>
</dbReference>
<dbReference type="PANTHER" id="PTHR44688:SF16">
    <property type="entry name" value="DNA-BINDING TRANSCRIPTIONAL ACTIVATOR DEVR_DOSR"/>
    <property type="match status" value="1"/>
</dbReference>
<organism evidence="6 7">
    <name type="scientific">Rhodocytophaga aerolata</name>
    <dbReference type="NCBI Taxonomy" id="455078"/>
    <lineage>
        <taxon>Bacteria</taxon>
        <taxon>Pseudomonadati</taxon>
        <taxon>Bacteroidota</taxon>
        <taxon>Cytophagia</taxon>
        <taxon>Cytophagales</taxon>
        <taxon>Rhodocytophagaceae</taxon>
        <taxon>Rhodocytophaga</taxon>
    </lineage>
</organism>
<dbReference type="SUPFAM" id="SSF46894">
    <property type="entry name" value="C-terminal effector domain of the bipartite response regulators"/>
    <property type="match status" value="1"/>
</dbReference>
<dbReference type="EMBL" id="JAUKPO010000016">
    <property type="protein sequence ID" value="MDO1449075.1"/>
    <property type="molecule type" value="Genomic_DNA"/>
</dbReference>
<dbReference type="InterPro" id="IPR016032">
    <property type="entry name" value="Sig_transdc_resp-reg_C-effctor"/>
</dbReference>